<accession>A0AAW0QHT5</accession>
<evidence type="ECO:0000256" key="4">
    <source>
        <dbReference type="SAM" id="MobiDB-lite"/>
    </source>
</evidence>
<comment type="subcellular location">
    <subcellularLocation>
        <location evidence="1">Nucleus</location>
    </subcellularLocation>
</comment>
<feature type="compositionally biased region" description="Basic residues" evidence="4">
    <location>
        <begin position="288"/>
        <end position="300"/>
    </location>
</feature>
<evidence type="ECO:0000256" key="1">
    <source>
        <dbReference type="ARBA" id="ARBA00004123"/>
    </source>
</evidence>
<reference evidence="6 7" key="1">
    <citation type="submission" date="2023-01" db="EMBL/GenBank/DDBJ databases">
        <title>Analysis of 21 Apiospora genomes using comparative genomics revels a genus with tremendous synthesis potential of carbohydrate active enzymes and secondary metabolites.</title>
        <authorList>
            <person name="Sorensen T."/>
        </authorList>
    </citation>
    <scope>NUCLEOTIDE SEQUENCE [LARGE SCALE GENOMIC DNA]</scope>
    <source>
        <strain evidence="6 7">CBS 117206</strain>
    </source>
</reference>
<keyword evidence="7" id="KW-1185">Reference proteome</keyword>
<sequence length="369" mass="40624">MPPQDQETSDSESDSSLYFGQPPNGLEDMENNVPRITDEDDQNENDQHDGRDDDDDEDEDDQTLEKNRKSTRKLARFSDKVEIIQGDTDADKSIKGRGSAAIRSARKGRGSRADNPRTPVTATGNAEDDDVDADDSEMHRVHKIVSRLKKKAEENHPSGKKGKRPTAEVAEEDVADEVPKPAKRRGRPRKIAKQEEADQVASKSPKAGPGSSRSMTRASREDSTPLSNLKQASELIGSSLKRKGVSKAGAEGSPRRSARAAALADKAAKAQAADDKKAKETRDATPAPKRRRSTVKKRGANKKDEKQDVDKSGVYVVEKIVGHRIDKKTGESLYEVKWKNYPNSQNTWEPRGNLDGCAKILNDYLATIN</sequence>
<evidence type="ECO:0000256" key="3">
    <source>
        <dbReference type="ARBA" id="ARBA00023242"/>
    </source>
</evidence>
<gene>
    <name evidence="6" type="ORF">PG999_011665</name>
</gene>
<dbReference type="PROSITE" id="PS50013">
    <property type="entry name" value="CHROMO_2"/>
    <property type="match status" value="1"/>
</dbReference>
<evidence type="ECO:0000313" key="7">
    <source>
        <dbReference type="Proteomes" id="UP001392437"/>
    </source>
</evidence>
<comment type="subunit">
    <text evidence="2">Component of the NuA4 histone acetyltransferase complex.</text>
</comment>
<feature type="domain" description="Chromo" evidence="5">
    <location>
        <begin position="315"/>
        <end position="369"/>
    </location>
</feature>
<evidence type="ECO:0000313" key="6">
    <source>
        <dbReference type="EMBL" id="KAK8101291.1"/>
    </source>
</evidence>
<feature type="region of interest" description="Disordered" evidence="4">
    <location>
        <begin position="1"/>
        <end position="311"/>
    </location>
</feature>
<dbReference type="InterPro" id="IPR023780">
    <property type="entry name" value="Chromo_domain"/>
</dbReference>
<name>A0AAW0QHT5_9PEZI</name>
<dbReference type="SUPFAM" id="SSF54160">
    <property type="entry name" value="Chromo domain-like"/>
    <property type="match status" value="1"/>
</dbReference>
<dbReference type="Pfam" id="PF00385">
    <property type="entry name" value="Chromo"/>
    <property type="match status" value="1"/>
</dbReference>
<dbReference type="InterPro" id="IPR016197">
    <property type="entry name" value="Chromo-like_dom_sf"/>
</dbReference>
<dbReference type="Proteomes" id="UP001392437">
    <property type="component" value="Unassembled WGS sequence"/>
</dbReference>
<feature type="compositionally biased region" description="Basic residues" evidence="4">
    <location>
        <begin position="181"/>
        <end position="191"/>
    </location>
</feature>
<dbReference type="PANTHER" id="PTHR22812">
    <property type="entry name" value="CHROMOBOX PROTEIN"/>
    <property type="match status" value="1"/>
</dbReference>
<comment type="caution">
    <text evidence="6">The sequence shown here is derived from an EMBL/GenBank/DDBJ whole genome shotgun (WGS) entry which is preliminary data.</text>
</comment>
<feature type="compositionally biased region" description="Basic and acidic residues" evidence="4">
    <location>
        <begin position="266"/>
        <end position="283"/>
    </location>
</feature>
<dbReference type="Gene3D" id="2.40.50.40">
    <property type="match status" value="1"/>
</dbReference>
<feature type="compositionally biased region" description="Basic and acidic residues" evidence="4">
    <location>
        <begin position="301"/>
        <end position="311"/>
    </location>
</feature>
<dbReference type="InterPro" id="IPR051219">
    <property type="entry name" value="Heterochromatin_chromo-domain"/>
</dbReference>
<dbReference type="PROSITE" id="PS00598">
    <property type="entry name" value="CHROMO_1"/>
    <property type="match status" value="1"/>
</dbReference>
<evidence type="ECO:0000259" key="5">
    <source>
        <dbReference type="PROSITE" id="PS50013"/>
    </source>
</evidence>
<dbReference type="InterPro" id="IPR023779">
    <property type="entry name" value="Chromodomain_CS"/>
</dbReference>
<feature type="compositionally biased region" description="Acidic residues" evidence="4">
    <location>
        <begin position="126"/>
        <end position="135"/>
    </location>
</feature>
<feature type="compositionally biased region" description="Basic residues" evidence="4">
    <location>
        <begin position="140"/>
        <end position="150"/>
    </location>
</feature>
<organism evidence="6 7">
    <name type="scientific">Apiospora kogelbergensis</name>
    <dbReference type="NCBI Taxonomy" id="1337665"/>
    <lineage>
        <taxon>Eukaryota</taxon>
        <taxon>Fungi</taxon>
        <taxon>Dikarya</taxon>
        <taxon>Ascomycota</taxon>
        <taxon>Pezizomycotina</taxon>
        <taxon>Sordariomycetes</taxon>
        <taxon>Xylariomycetidae</taxon>
        <taxon>Amphisphaeriales</taxon>
        <taxon>Apiosporaceae</taxon>
        <taxon>Apiospora</taxon>
    </lineage>
</organism>
<feature type="compositionally biased region" description="Acidic residues" evidence="4">
    <location>
        <begin position="52"/>
        <end position="62"/>
    </location>
</feature>
<proteinExistence type="predicted"/>
<dbReference type="CDD" id="cd00024">
    <property type="entry name" value="CD_CSD"/>
    <property type="match status" value="1"/>
</dbReference>
<evidence type="ECO:0000256" key="2">
    <source>
        <dbReference type="ARBA" id="ARBA00011353"/>
    </source>
</evidence>
<dbReference type="AlphaFoldDB" id="A0AAW0QHT5"/>
<dbReference type="InterPro" id="IPR000953">
    <property type="entry name" value="Chromo/chromo_shadow_dom"/>
</dbReference>
<dbReference type="EMBL" id="JAQQWP010000009">
    <property type="protein sequence ID" value="KAK8101291.1"/>
    <property type="molecule type" value="Genomic_DNA"/>
</dbReference>
<dbReference type="SMART" id="SM00298">
    <property type="entry name" value="CHROMO"/>
    <property type="match status" value="1"/>
</dbReference>
<dbReference type="GO" id="GO:0005634">
    <property type="term" value="C:nucleus"/>
    <property type="evidence" value="ECO:0007669"/>
    <property type="project" value="UniProtKB-SubCell"/>
</dbReference>
<keyword evidence="3" id="KW-0539">Nucleus</keyword>
<protein>
    <recommendedName>
        <fullName evidence="5">Chromo domain-containing protein</fullName>
    </recommendedName>
</protein>
<dbReference type="GO" id="GO:0006338">
    <property type="term" value="P:chromatin remodeling"/>
    <property type="evidence" value="ECO:0007669"/>
    <property type="project" value="UniProtKB-ARBA"/>
</dbReference>